<feature type="compositionally biased region" description="Low complexity" evidence="1">
    <location>
        <begin position="137"/>
        <end position="158"/>
    </location>
</feature>
<comment type="caution">
    <text evidence="2">The sequence shown here is derived from an EMBL/GenBank/DDBJ whole genome shotgun (WGS) entry which is preliminary data.</text>
</comment>
<protein>
    <submittedName>
        <fullName evidence="2">Uncharacterized protein</fullName>
    </submittedName>
</protein>
<organism evidence="2">
    <name type="scientific">Tanacetum cinerariifolium</name>
    <name type="common">Dalmatian daisy</name>
    <name type="synonym">Chrysanthemum cinerariifolium</name>
    <dbReference type="NCBI Taxonomy" id="118510"/>
    <lineage>
        <taxon>Eukaryota</taxon>
        <taxon>Viridiplantae</taxon>
        <taxon>Streptophyta</taxon>
        <taxon>Embryophyta</taxon>
        <taxon>Tracheophyta</taxon>
        <taxon>Spermatophyta</taxon>
        <taxon>Magnoliopsida</taxon>
        <taxon>eudicotyledons</taxon>
        <taxon>Gunneridae</taxon>
        <taxon>Pentapetalae</taxon>
        <taxon>asterids</taxon>
        <taxon>campanulids</taxon>
        <taxon>Asterales</taxon>
        <taxon>Asteraceae</taxon>
        <taxon>Asteroideae</taxon>
        <taxon>Anthemideae</taxon>
        <taxon>Anthemidinae</taxon>
        <taxon>Tanacetum</taxon>
    </lineage>
</organism>
<feature type="region of interest" description="Disordered" evidence="1">
    <location>
        <begin position="279"/>
        <end position="325"/>
    </location>
</feature>
<gene>
    <name evidence="2" type="ORF">Tci_018517</name>
</gene>
<evidence type="ECO:0000313" key="2">
    <source>
        <dbReference type="EMBL" id="GEU46539.1"/>
    </source>
</evidence>
<evidence type="ECO:0000256" key="1">
    <source>
        <dbReference type="SAM" id="MobiDB-lite"/>
    </source>
</evidence>
<name>A0A6L2KC57_TANCI</name>
<feature type="compositionally biased region" description="Polar residues" evidence="1">
    <location>
        <begin position="279"/>
        <end position="299"/>
    </location>
</feature>
<accession>A0A6L2KC57</accession>
<feature type="compositionally biased region" description="Low complexity" evidence="1">
    <location>
        <begin position="305"/>
        <end position="318"/>
    </location>
</feature>
<proteinExistence type="predicted"/>
<reference evidence="2" key="1">
    <citation type="journal article" date="2019" name="Sci. Rep.">
        <title>Draft genome of Tanacetum cinerariifolium, the natural source of mosquito coil.</title>
        <authorList>
            <person name="Yamashiro T."/>
            <person name="Shiraishi A."/>
            <person name="Satake H."/>
            <person name="Nakayama K."/>
        </authorList>
    </citation>
    <scope>NUCLEOTIDE SEQUENCE</scope>
</reference>
<feature type="region of interest" description="Disordered" evidence="1">
    <location>
        <begin position="136"/>
        <end position="161"/>
    </location>
</feature>
<sequence>MLNNNCDMGRRKLANSKNLVNTPTLPLGKSTILSSGLGSLGCSASGGVLTWRGEVPWRYVAYVDVGVAEAVVDPMCPIIWLFPLSIDTWGSRVRMKDALGCNWGCMLGCKLAEGVKGIRKRRVERKRKIIIIDLDTSSSSGSSSSDEYDSSSSSGSSSTPHECNSFNVKLKVKLLPQQLVVMIPVIRNFQMIMIAVMRTFQMMMIASDEDFPELKVKKAKTCKCKSSKSTGCKTRAFNSSKTKVVSKPKTIKIPFLDSSDEDMSKSSKSQAKTLKSLFLNSSDEDIPNSSKSQENTSKGKASYLTSYKTRGSTSSKSKGVPKPLH</sequence>
<dbReference type="AlphaFoldDB" id="A0A6L2KC57"/>
<dbReference type="EMBL" id="BKCJ010002138">
    <property type="protein sequence ID" value="GEU46539.1"/>
    <property type="molecule type" value="Genomic_DNA"/>
</dbReference>